<dbReference type="Gene3D" id="1.10.1740.10">
    <property type="match status" value="1"/>
</dbReference>
<dbReference type="Proteomes" id="UP000434580">
    <property type="component" value="Unassembled WGS sequence"/>
</dbReference>
<dbReference type="GO" id="GO:0003677">
    <property type="term" value="F:DNA binding"/>
    <property type="evidence" value="ECO:0007669"/>
    <property type="project" value="InterPro"/>
</dbReference>
<proteinExistence type="inferred from homology"/>
<dbReference type="CDD" id="cd06171">
    <property type="entry name" value="Sigma70_r4"/>
    <property type="match status" value="1"/>
</dbReference>
<evidence type="ECO:0000256" key="2">
    <source>
        <dbReference type="ARBA" id="ARBA00023015"/>
    </source>
</evidence>
<name>A0A5S9PMG8_9GAMM</name>
<dbReference type="Pfam" id="PF04542">
    <property type="entry name" value="Sigma70_r2"/>
    <property type="match status" value="1"/>
</dbReference>
<dbReference type="SUPFAM" id="SSF88946">
    <property type="entry name" value="Sigma2 domain of RNA polymerase sigma factors"/>
    <property type="match status" value="1"/>
</dbReference>
<sequence length="194" mass="21792">MSLSTLKTKTAMSDDLKLCMQKVAQERCERSFATLFDHFAPRLKAYSLAAQPGAALIADELVQEVLVKVWNKAHTYNPEKAAVSTWIFTLARNARIDYLRKNGRYLSEIDPDIIFDKLEDESADPFADAQQRNAEDSVRHGMNQLPSDQAQALAKVYLEGKSHQEAADEMGLPLGTVKSRVRLALSKLEVLVRR</sequence>
<dbReference type="PANTHER" id="PTHR43133:SF62">
    <property type="entry name" value="RNA POLYMERASE SIGMA FACTOR SIGZ"/>
    <property type="match status" value="1"/>
</dbReference>
<dbReference type="InterPro" id="IPR014284">
    <property type="entry name" value="RNA_pol_sigma-70_dom"/>
</dbReference>
<dbReference type="InterPro" id="IPR013249">
    <property type="entry name" value="RNA_pol_sigma70_r4_t2"/>
</dbReference>
<evidence type="ECO:0000313" key="8">
    <source>
        <dbReference type="Proteomes" id="UP000434580"/>
    </source>
</evidence>
<gene>
    <name evidence="7" type="primary">rpoE_1</name>
    <name evidence="7" type="ORF">DPBNPPHM_01188</name>
</gene>
<dbReference type="SUPFAM" id="SSF88659">
    <property type="entry name" value="Sigma3 and sigma4 domains of RNA polymerase sigma factors"/>
    <property type="match status" value="1"/>
</dbReference>
<evidence type="ECO:0000256" key="3">
    <source>
        <dbReference type="ARBA" id="ARBA00023082"/>
    </source>
</evidence>
<keyword evidence="3" id="KW-0731">Sigma factor</keyword>
<reference evidence="7 8" key="1">
    <citation type="submission" date="2019-11" db="EMBL/GenBank/DDBJ databases">
        <authorList>
            <person name="Holert J."/>
        </authorList>
    </citation>
    <scope>NUCLEOTIDE SEQUENCE [LARGE SCALE GENOMIC DNA]</scope>
    <source>
        <strain evidence="7">BC5_2</strain>
    </source>
</reference>
<dbReference type="InterPro" id="IPR007627">
    <property type="entry name" value="RNA_pol_sigma70_r2"/>
</dbReference>
<dbReference type="AlphaFoldDB" id="A0A5S9PMG8"/>
<organism evidence="7 8">
    <name type="scientific">BD1-7 clade bacterium</name>
    <dbReference type="NCBI Taxonomy" id="2029982"/>
    <lineage>
        <taxon>Bacteria</taxon>
        <taxon>Pseudomonadati</taxon>
        <taxon>Pseudomonadota</taxon>
        <taxon>Gammaproteobacteria</taxon>
        <taxon>Cellvibrionales</taxon>
        <taxon>Spongiibacteraceae</taxon>
        <taxon>BD1-7 clade</taxon>
    </lineage>
</organism>
<accession>A0A5S9PMG8</accession>
<feature type="domain" description="RNA polymerase sigma-70 region 2" evidence="5">
    <location>
        <begin position="35"/>
        <end position="104"/>
    </location>
</feature>
<evidence type="ECO:0000259" key="6">
    <source>
        <dbReference type="Pfam" id="PF08281"/>
    </source>
</evidence>
<evidence type="ECO:0000256" key="1">
    <source>
        <dbReference type="ARBA" id="ARBA00010641"/>
    </source>
</evidence>
<protein>
    <submittedName>
        <fullName evidence="7">ECF RNA polymerase sigma factor RpoE</fullName>
    </submittedName>
</protein>
<dbReference type="Gene3D" id="1.10.10.10">
    <property type="entry name" value="Winged helix-like DNA-binding domain superfamily/Winged helix DNA-binding domain"/>
    <property type="match status" value="1"/>
</dbReference>
<evidence type="ECO:0000256" key="4">
    <source>
        <dbReference type="ARBA" id="ARBA00023163"/>
    </source>
</evidence>
<dbReference type="InterPro" id="IPR036388">
    <property type="entry name" value="WH-like_DNA-bd_sf"/>
</dbReference>
<dbReference type="InterPro" id="IPR013325">
    <property type="entry name" value="RNA_pol_sigma_r2"/>
</dbReference>
<dbReference type="GO" id="GO:0006352">
    <property type="term" value="P:DNA-templated transcription initiation"/>
    <property type="evidence" value="ECO:0007669"/>
    <property type="project" value="InterPro"/>
</dbReference>
<comment type="similarity">
    <text evidence="1">Belongs to the sigma-70 factor family. ECF subfamily.</text>
</comment>
<evidence type="ECO:0000313" key="7">
    <source>
        <dbReference type="EMBL" id="CAA0105554.1"/>
    </source>
</evidence>
<evidence type="ECO:0000259" key="5">
    <source>
        <dbReference type="Pfam" id="PF04542"/>
    </source>
</evidence>
<dbReference type="PANTHER" id="PTHR43133">
    <property type="entry name" value="RNA POLYMERASE ECF-TYPE SIGMA FACTO"/>
    <property type="match status" value="1"/>
</dbReference>
<dbReference type="Pfam" id="PF08281">
    <property type="entry name" value="Sigma70_r4_2"/>
    <property type="match status" value="1"/>
</dbReference>
<keyword evidence="4" id="KW-0804">Transcription</keyword>
<dbReference type="InterPro" id="IPR013324">
    <property type="entry name" value="RNA_pol_sigma_r3/r4-like"/>
</dbReference>
<dbReference type="InterPro" id="IPR039425">
    <property type="entry name" value="RNA_pol_sigma-70-like"/>
</dbReference>
<feature type="domain" description="RNA polymerase sigma factor 70 region 4 type 2" evidence="6">
    <location>
        <begin position="138"/>
        <end position="188"/>
    </location>
</feature>
<dbReference type="NCBIfam" id="TIGR02937">
    <property type="entry name" value="sigma70-ECF"/>
    <property type="match status" value="1"/>
</dbReference>
<dbReference type="EMBL" id="CACSII010000012">
    <property type="protein sequence ID" value="CAA0105554.1"/>
    <property type="molecule type" value="Genomic_DNA"/>
</dbReference>
<dbReference type="GO" id="GO:0016987">
    <property type="term" value="F:sigma factor activity"/>
    <property type="evidence" value="ECO:0007669"/>
    <property type="project" value="UniProtKB-KW"/>
</dbReference>
<keyword evidence="2" id="KW-0805">Transcription regulation</keyword>